<keyword evidence="2" id="KW-1185">Reference proteome</keyword>
<gene>
    <name evidence="1" type="ORF">SP4011_17670</name>
</gene>
<sequence>MLRISGVLSILLIRRTKDNTVNKSKATDPVRIKEAIRFSTAYKKDGNITQAIAITNRLLPVSSPLFTTEIMRRFDAMINVEQMIKKDFLFI</sequence>
<name>A0ABM8CIL9_9STRE</name>
<reference evidence="1 2" key="1">
    <citation type="submission" date="2022-11" db="EMBL/GenBank/DDBJ databases">
        <title>Complete genome sequence of alpha-hemolytic streptococci isolated from Japan.</title>
        <authorList>
            <person name="Morita M."/>
            <person name="Chang B."/>
            <person name="Akeda Y."/>
        </authorList>
    </citation>
    <scope>NUCLEOTIDE SEQUENCE [LARGE SCALE GENOMIC DNA]</scope>
    <source>
        <strain evidence="1 2">SP4011</strain>
    </source>
</reference>
<evidence type="ECO:0000313" key="1">
    <source>
        <dbReference type="EMBL" id="BDT65350.1"/>
    </source>
</evidence>
<evidence type="ECO:0000313" key="2">
    <source>
        <dbReference type="Proteomes" id="UP001378546"/>
    </source>
</evidence>
<protein>
    <submittedName>
        <fullName evidence="1">Uncharacterized protein</fullName>
    </submittedName>
</protein>
<dbReference type="EMBL" id="AP026968">
    <property type="protein sequence ID" value="BDT65350.1"/>
    <property type="molecule type" value="Genomic_DNA"/>
</dbReference>
<proteinExistence type="predicted"/>
<organism evidence="1 2">
    <name type="scientific">Streptococcus parapneumoniae</name>
    <dbReference type="NCBI Taxonomy" id="2993430"/>
    <lineage>
        <taxon>Bacteria</taxon>
        <taxon>Bacillati</taxon>
        <taxon>Bacillota</taxon>
        <taxon>Bacilli</taxon>
        <taxon>Lactobacillales</taxon>
        <taxon>Streptococcaceae</taxon>
        <taxon>Streptococcus</taxon>
        <taxon>Streptococcus thalassemiae group</taxon>
    </lineage>
</organism>
<accession>A0ABM8CIL9</accession>
<dbReference type="Proteomes" id="UP001378546">
    <property type="component" value="Chromosome"/>
</dbReference>